<comment type="pathway">
    <text evidence="1 7">Cofactor biosynthesis; thiamine diphosphate biosynthesis; thiamine diphosphate from thiamine: step 1/1.</text>
</comment>
<dbReference type="NCBIfam" id="TIGR01378">
    <property type="entry name" value="thi_PPkinase"/>
    <property type="match status" value="1"/>
</dbReference>
<gene>
    <name evidence="9" type="ORF">OUZ56_028447</name>
</gene>
<evidence type="ECO:0000256" key="7">
    <source>
        <dbReference type="PIRNR" id="PIRNR031057"/>
    </source>
</evidence>
<dbReference type="Pfam" id="PF04263">
    <property type="entry name" value="TPK_catalytic"/>
    <property type="match status" value="1"/>
</dbReference>
<dbReference type="PANTHER" id="PTHR13622:SF8">
    <property type="entry name" value="THIAMIN PYROPHOSPHOKINASE 1"/>
    <property type="match status" value="1"/>
</dbReference>
<dbReference type="CDD" id="cd07995">
    <property type="entry name" value="TPK"/>
    <property type="match status" value="1"/>
</dbReference>
<keyword evidence="3 7" id="KW-0808">Transferase</keyword>
<dbReference type="Gene3D" id="3.40.50.10240">
    <property type="entry name" value="Thiamin pyrophosphokinase, catalytic domain"/>
    <property type="match status" value="1"/>
</dbReference>
<protein>
    <recommendedName>
        <fullName evidence="7">Thiamine pyrophosphokinase</fullName>
        <ecNumber evidence="7">2.7.6.2</ecNumber>
    </recommendedName>
</protein>
<dbReference type="InterPro" id="IPR036759">
    <property type="entry name" value="TPK_catalytic_sf"/>
</dbReference>
<dbReference type="Pfam" id="PF04265">
    <property type="entry name" value="TPK_B1_binding"/>
    <property type="match status" value="1"/>
</dbReference>
<proteinExistence type="inferred from homology"/>
<dbReference type="InterPro" id="IPR007373">
    <property type="entry name" value="Thiamin_PyroPKinase_B1-bd"/>
</dbReference>
<evidence type="ECO:0000256" key="1">
    <source>
        <dbReference type="ARBA" id="ARBA00005078"/>
    </source>
</evidence>
<keyword evidence="10" id="KW-1185">Reference proteome</keyword>
<comment type="similarity">
    <text evidence="2 7">Belongs to the thiamine pyrophosphokinase family.</text>
</comment>
<dbReference type="SUPFAM" id="SSF63999">
    <property type="entry name" value="Thiamin pyrophosphokinase, catalytic domain"/>
    <property type="match status" value="1"/>
</dbReference>
<accession>A0ABR0B3W8</accession>
<reference evidence="9 10" key="1">
    <citation type="journal article" date="2023" name="Nucleic Acids Res.">
        <title>The hologenome of Daphnia magna reveals possible DNA methylation and microbiome-mediated evolution of the host genome.</title>
        <authorList>
            <person name="Chaturvedi A."/>
            <person name="Li X."/>
            <person name="Dhandapani V."/>
            <person name="Marshall H."/>
            <person name="Kissane S."/>
            <person name="Cuenca-Cambronero M."/>
            <person name="Asole G."/>
            <person name="Calvet F."/>
            <person name="Ruiz-Romero M."/>
            <person name="Marangio P."/>
            <person name="Guigo R."/>
            <person name="Rago D."/>
            <person name="Mirbahai L."/>
            <person name="Eastwood N."/>
            <person name="Colbourne J.K."/>
            <person name="Zhou J."/>
            <person name="Mallon E."/>
            <person name="Orsini L."/>
        </authorList>
    </citation>
    <scope>NUCLEOTIDE SEQUENCE [LARGE SCALE GENOMIC DNA]</scope>
    <source>
        <strain evidence="9">LRV0_1</strain>
    </source>
</reference>
<dbReference type="Proteomes" id="UP001234178">
    <property type="component" value="Unassembled WGS sequence"/>
</dbReference>
<evidence type="ECO:0000313" key="10">
    <source>
        <dbReference type="Proteomes" id="UP001234178"/>
    </source>
</evidence>
<keyword evidence="5 7" id="KW-0418">Kinase</keyword>
<dbReference type="EMBL" id="JAOYFB010000040">
    <property type="protein sequence ID" value="KAK4036388.1"/>
    <property type="molecule type" value="Genomic_DNA"/>
</dbReference>
<dbReference type="SMART" id="SM00983">
    <property type="entry name" value="TPK_B1_binding"/>
    <property type="match status" value="1"/>
</dbReference>
<dbReference type="PIRSF" id="PIRSF031057">
    <property type="entry name" value="Thiamin_pyrophosphokinase"/>
    <property type="match status" value="1"/>
</dbReference>
<keyword evidence="6 7" id="KW-0067">ATP-binding</keyword>
<evidence type="ECO:0000256" key="4">
    <source>
        <dbReference type="ARBA" id="ARBA00022741"/>
    </source>
</evidence>
<organism evidence="9 10">
    <name type="scientific">Daphnia magna</name>
    <dbReference type="NCBI Taxonomy" id="35525"/>
    <lineage>
        <taxon>Eukaryota</taxon>
        <taxon>Metazoa</taxon>
        <taxon>Ecdysozoa</taxon>
        <taxon>Arthropoda</taxon>
        <taxon>Crustacea</taxon>
        <taxon>Branchiopoda</taxon>
        <taxon>Diplostraca</taxon>
        <taxon>Cladocera</taxon>
        <taxon>Anomopoda</taxon>
        <taxon>Daphniidae</taxon>
        <taxon>Daphnia</taxon>
    </lineage>
</organism>
<keyword evidence="4 7" id="KW-0547">Nucleotide-binding</keyword>
<evidence type="ECO:0000259" key="8">
    <source>
        <dbReference type="SMART" id="SM00983"/>
    </source>
</evidence>
<dbReference type="InterPro" id="IPR016966">
    <property type="entry name" value="Thiamin_pyrophosphokinase_euk"/>
</dbReference>
<dbReference type="PANTHER" id="PTHR13622">
    <property type="entry name" value="THIAMIN PYROPHOSPHOKINASE"/>
    <property type="match status" value="1"/>
</dbReference>
<dbReference type="SUPFAM" id="SSF63862">
    <property type="entry name" value="Thiamin pyrophosphokinase, substrate-binding domain"/>
    <property type="match status" value="1"/>
</dbReference>
<feature type="domain" description="Thiamin pyrophosphokinase thiamin-binding" evidence="8">
    <location>
        <begin position="215"/>
        <end position="281"/>
    </location>
</feature>
<dbReference type="InterPro" id="IPR007371">
    <property type="entry name" value="TPK_catalytic"/>
</dbReference>
<comment type="catalytic activity">
    <reaction evidence="7">
        <text>thiamine + ATP = thiamine diphosphate + AMP + H(+)</text>
        <dbReference type="Rhea" id="RHEA:11576"/>
        <dbReference type="ChEBI" id="CHEBI:15378"/>
        <dbReference type="ChEBI" id="CHEBI:18385"/>
        <dbReference type="ChEBI" id="CHEBI:30616"/>
        <dbReference type="ChEBI" id="CHEBI:58937"/>
        <dbReference type="ChEBI" id="CHEBI:456215"/>
    </reaction>
</comment>
<sequence>MHYNSRVGRMKLVSDALRLGCFLLSAPFKAVHWASFKVASDVIDWHPLELLAKGSKYALLILNQPIEFTKSTAVMIWNRASIRATVDGGTNIWFKFSEGIENEIGLSNPIPDLVTGDFDSAETRCLKYYQEHGAKVIHTPDQDETDFNKCIRELSTELVARELKVNAVIAVCENTGRLDHILSNLNTLQKARDILGSVPLYLLTHSSISWVLHTGRHRIHVDDRVIDQHCGLIPLGQPAYVTSSGLKWDMDCLKLEFGGLISTSNNFTDQATVTLETDRPILFTMTLPPWK</sequence>
<evidence type="ECO:0000256" key="6">
    <source>
        <dbReference type="ARBA" id="ARBA00022840"/>
    </source>
</evidence>
<evidence type="ECO:0000256" key="3">
    <source>
        <dbReference type="ARBA" id="ARBA00022679"/>
    </source>
</evidence>
<evidence type="ECO:0000256" key="2">
    <source>
        <dbReference type="ARBA" id="ARBA00006785"/>
    </source>
</evidence>
<dbReference type="InterPro" id="IPR006282">
    <property type="entry name" value="Thi_PPkinase"/>
</dbReference>
<dbReference type="EC" id="2.7.6.2" evidence="7"/>
<dbReference type="InterPro" id="IPR036371">
    <property type="entry name" value="TPK_B1-bd_sf"/>
</dbReference>
<evidence type="ECO:0000313" key="9">
    <source>
        <dbReference type="EMBL" id="KAK4036388.1"/>
    </source>
</evidence>
<comment type="caution">
    <text evidence="9">The sequence shown here is derived from an EMBL/GenBank/DDBJ whole genome shotgun (WGS) entry which is preliminary data.</text>
</comment>
<dbReference type="Gene3D" id="2.60.120.320">
    <property type="entry name" value="Thiamin pyrophosphokinase, thiamin-binding domain"/>
    <property type="match status" value="1"/>
</dbReference>
<name>A0ABR0B3W8_9CRUS</name>
<evidence type="ECO:0000256" key="5">
    <source>
        <dbReference type="ARBA" id="ARBA00022777"/>
    </source>
</evidence>